<dbReference type="GO" id="GO:0004089">
    <property type="term" value="F:carbonate dehydratase activity"/>
    <property type="evidence" value="ECO:0007669"/>
    <property type="project" value="UniProtKB-UniRule"/>
</dbReference>
<dbReference type="KEGG" id="csol:105365229"/>
<dbReference type="PROSITE" id="PS51144">
    <property type="entry name" value="ALPHA_CA_2"/>
    <property type="match status" value="1"/>
</dbReference>
<dbReference type="GO" id="GO:0005737">
    <property type="term" value="C:cytoplasm"/>
    <property type="evidence" value="ECO:0007669"/>
    <property type="project" value="TreeGrafter"/>
</dbReference>
<evidence type="ECO:0000256" key="3">
    <source>
        <dbReference type="ARBA" id="ARBA00022833"/>
    </source>
</evidence>
<keyword evidence="6" id="KW-1185">Reference proteome</keyword>
<evidence type="ECO:0000256" key="1">
    <source>
        <dbReference type="ARBA" id="ARBA00010718"/>
    </source>
</evidence>
<comment type="catalytic activity">
    <reaction evidence="4">
        <text>hydrogencarbonate + H(+) = CO2 + H2O</text>
        <dbReference type="Rhea" id="RHEA:10748"/>
        <dbReference type="ChEBI" id="CHEBI:15377"/>
        <dbReference type="ChEBI" id="CHEBI:15378"/>
        <dbReference type="ChEBI" id="CHEBI:16526"/>
        <dbReference type="ChEBI" id="CHEBI:17544"/>
        <dbReference type="EC" id="4.2.1.1"/>
    </reaction>
</comment>
<dbReference type="InterPro" id="IPR018338">
    <property type="entry name" value="Carbonic_anhydrase_a-class_CS"/>
</dbReference>
<evidence type="ECO:0000256" key="4">
    <source>
        <dbReference type="RuleBase" id="RU367011"/>
    </source>
</evidence>
<evidence type="ECO:0000256" key="2">
    <source>
        <dbReference type="ARBA" id="ARBA00022723"/>
    </source>
</evidence>
<dbReference type="RefSeq" id="XP_011501640.1">
    <property type="nucleotide sequence ID" value="XM_011503338.1"/>
</dbReference>
<dbReference type="Gene3D" id="3.10.200.10">
    <property type="entry name" value="Alpha carbonic anhydrase"/>
    <property type="match status" value="1"/>
</dbReference>
<protein>
    <recommendedName>
        <fullName evidence="4">Carbonic anhydrase</fullName>
        <ecNumber evidence="4">4.2.1.1</ecNumber>
    </recommendedName>
</protein>
<organism evidence="6 7">
    <name type="scientific">Ceratosolen solmsi marchali</name>
    <dbReference type="NCBI Taxonomy" id="326594"/>
    <lineage>
        <taxon>Eukaryota</taxon>
        <taxon>Metazoa</taxon>
        <taxon>Ecdysozoa</taxon>
        <taxon>Arthropoda</taxon>
        <taxon>Hexapoda</taxon>
        <taxon>Insecta</taxon>
        <taxon>Pterygota</taxon>
        <taxon>Neoptera</taxon>
        <taxon>Endopterygota</taxon>
        <taxon>Hymenoptera</taxon>
        <taxon>Apocrita</taxon>
        <taxon>Proctotrupomorpha</taxon>
        <taxon>Chalcidoidea</taxon>
        <taxon>Agaonidae</taxon>
        <taxon>Agaoninae</taxon>
        <taxon>Ceratosolen</taxon>
    </lineage>
</organism>
<comment type="function">
    <text evidence="4">Reversible hydration of carbon dioxide.</text>
</comment>
<sequence>MATENQLKTLTRKKQSPIDLLDIIVRPIYLPPLQLNGHWLNDGKAFLTNNGTTAVINLSGERIPSIIQSGPLNDEYELCEVHFHWGKDNCNGSEHTINGTWYSMEAHAVHWNRKYQIFDECLKYEDGLCILVFLFLVKDTDDCISCVKLEKITNNLKYIINKDSKVEIDANCLCWIRKANHCKYYYFYNGSFNQLDYPECALWIIFPNYIQIGSDQIMEFRKLKDEKGRTIKSNVRKIQHLGDRKIYKAICPCKKGT</sequence>
<proteinExistence type="inferred from homology"/>
<keyword evidence="4" id="KW-0456">Lyase</keyword>
<dbReference type="PANTHER" id="PTHR18952">
    <property type="entry name" value="CARBONIC ANHYDRASE"/>
    <property type="match status" value="1"/>
</dbReference>
<dbReference type="InterPro" id="IPR023561">
    <property type="entry name" value="Carbonic_anhydrase_a-class"/>
</dbReference>
<dbReference type="GeneID" id="105365229"/>
<gene>
    <name evidence="7" type="primary">LOC105365229</name>
</gene>
<evidence type="ECO:0000313" key="6">
    <source>
        <dbReference type="Proteomes" id="UP000695007"/>
    </source>
</evidence>
<keyword evidence="3 4" id="KW-0862">Zinc</keyword>
<dbReference type="InterPro" id="IPR036398">
    <property type="entry name" value="CA_dom_sf"/>
</dbReference>
<dbReference type="AlphaFoldDB" id="A0AAJ6YP67"/>
<dbReference type="SMART" id="SM01057">
    <property type="entry name" value="Carb_anhydrase"/>
    <property type="match status" value="1"/>
</dbReference>
<dbReference type="InterPro" id="IPR001148">
    <property type="entry name" value="CA_dom"/>
</dbReference>
<dbReference type="SUPFAM" id="SSF51069">
    <property type="entry name" value="Carbonic anhydrase"/>
    <property type="match status" value="1"/>
</dbReference>
<dbReference type="PROSITE" id="PS00162">
    <property type="entry name" value="ALPHA_CA_1"/>
    <property type="match status" value="1"/>
</dbReference>
<dbReference type="Proteomes" id="UP000695007">
    <property type="component" value="Unplaced"/>
</dbReference>
<dbReference type="EC" id="4.2.1.1" evidence="4"/>
<accession>A0AAJ6YP67</accession>
<name>A0AAJ6YP67_9HYME</name>
<comment type="cofactor">
    <cofactor evidence="4">
        <name>Zn(2+)</name>
        <dbReference type="ChEBI" id="CHEBI:29105"/>
    </cofactor>
</comment>
<dbReference type="Pfam" id="PF00194">
    <property type="entry name" value="Carb_anhydrase"/>
    <property type="match status" value="1"/>
</dbReference>
<comment type="similarity">
    <text evidence="1 4">Belongs to the alpha-carbonic anhydrase family.</text>
</comment>
<dbReference type="GO" id="GO:0008270">
    <property type="term" value="F:zinc ion binding"/>
    <property type="evidence" value="ECO:0007669"/>
    <property type="project" value="UniProtKB-UniRule"/>
</dbReference>
<feature type="domain" description="Alpha-carbonic anhydrase" evidence="5">
    <location>
        <begin position="1"/>
        <end position="250"/>
    </location>
</feature>
<evidence type="ECO:0000259" key="5">
    <source>
        <dbReference type="PROSITE" id="PS51144"/>
    </source>
</evidence>
<dbReference type="CDD" id="cd00326">
    <property type="entry name" value="alpha_CA"/>
    <property type="match status" value="1"/>
</dbReference>
<dbReference type="PANTHER" id="PTHR18952:SF114">
    <property type="entry name" value="CARBONIC ANHYDRASE 3, ISOFORM A"/>
    <property type="match status" value="1"/>
</dbReference>
<reference evidence="7" key="1">
    <citation type="submission" date="2025-08" db="UniProtKB">
        <authorList>
            <consortium name="RefSeq"/>
        </authorList>
    </citation>
    <scope>IDENTIFICATION</scope>
</reference>
<evidence type="ECO:0000313" key="7">
    <source>
        <dbReference type="RefSeq" id="XP_011501640.1"/>
    </source>
</evidence>
<keyword evidence="2 4" id="KW-0479">Metal-binding</keyword>